<feature type="transmembrane region" description="Helical" evidence="7">
    <location>
        <begin position="151"/>
        <end position="170"/>
    </location>
</feature>
<evidence type="ECO:0000313" key="12">
    <source>
        <dbReference type="RefSeq" id="XP_055893584.1"/>
    </source>
</evidence>
<evidence type="ECO:0000256" key="2">
    <source>
        <dbReference type="ARBA" id="ARBA00005731"/>
    </source>
</evidence>
<dbReference type="GO" id="GO:0015144">
    <property type="term" value="F:carbohydrate transmembrane transporter activity"/>
    <property type="evidence" value="ECO:0007669"/>
    <property type="project" value="InterPro"/>
</dbReference>
<dbReference type="GO" id="GO:0016020">
    <property type="term" value="C:membrane"/>
    <property type="evidence" value="ECO:0007669"/>
    <property type="project" value="UniProtKB-SubCell"/>
</dbReference>
<comment type="similarity">
    <text evidence="2">Belongs to the TMEM144 family.</text>
</comment>
<feature type="region of interest" description="Disordered" evidence="6">
    <location>
        <begin position="195"/>
        <end position="224"/>
    </location>
</feature>
<feature type="transmembrane region" description="Helical" evidence="7">
    <location>
        <begin position="336"/>
        <end position="357"/>
    </location>
</feature>
<keyword evidence="3 7" id="KW-0812">Transmembrane</keyword>
<evidence type="ECO:0000313" key="10">
    <source>
        <dbReference type="RefSeq" id="XP_055893582.1"/>
    </source>
</evidence>
<feature type="transmembrane region" description="Helical" evidence="7">
    <location>
        <begin position="369"/>
        <end position="387"/>
    </location>
</feature>
<evidence type="ECO:0000313" key="13">
    <source>
        <dbReference type="RefSeq" id="XP_055893585.1"/>
    </source>
</evidence>
<feature type="transmembrane region" description="Helical" evidence="7">
    <location>
        <begin position="118"/>
        <end position="139"/>
    </location>
</feature>
<reference evidence="9 10" key="1">
    <citation type="submission" date="2025-04" db="UniProtKB">
        <authorList>
            <consortium name="RefSeq"/>
        </authorList>
    </citation>
    <scope>IDENTIFICATION</scope>
</reference>
<name>A0A9W3B295_BIOGL</name>
<dbReference type="PANTHER" id="PTHR16119:SF17">
    <property type="entry name" value="TRANSMEMBRANE PROTEIN 144"/>
    <property type="match status" value="1"/>
</dbReference>
<feature type="transmembrane region" description="Helical" evidence="7">
    <location>
        <begin position="65"/>
        <end position="84"/>
    </location>
</feature>
<dbReference type="OMA" id="MFFQWIV"/>
<dbReference type="Pfam" id="PF07857">
    <property type="entry name" value="TMEM144"/>
    <property type="match status" value="1"/>
</dbReference>
<keyword evidence="8" id="KW-1185">Reference proteome</keyword>
<evidence type="ECO:0000313" key="11">
    <source>
        <dbReference type="RefSeq" id="XP_055893583.1"/>
    </source>
</evidence>
<dbReference type="Proteomes" id="UP001165740">
    <property type="component" value="Chromosome 8"/>
</dbReference>
<keyword evidence="4 7" id="KW-1133">Transmembrane helix</keyword>
<accession>A0A9W3B295</accession>
<feature type="transmembrane region" description="Helical" evidence="7">
    <location>
        <begin position="90"/>
        <end position="111"/>
    </location>
</feature>
<dbReference type="OrthoDB" id="426527at2759"/>
<protein>
    <submittedName>
        <fullName evidence="9 10">Transmembrane protein 144-like isoform X1</fullName>
    </submittedName>
</protein>
<feature type="transmembrane region" description="Helical" evidence="7">
    <location>
        <begin position="305"/>
        <end position="324"/>
    </location>
</feature>
<evidence type="ECO:0000313" key="15">
    <source>
        <dbReference type="RefSeq" id="XP_055893587.1"/>
    </source>
</evidence>
<dbReference type="RefSeq" id="XP_055893587.1">
    <property type="nucleotide sequence ID" value="XM_056037612.1"/>
</dbReference>
<comment type="subcellular location">
    <subcellularLocation>
        <location evidence="1">Membrane</location>
        <topology evidence="1">Multi-pass membrane protein</topology>
    </subcellularLocation>
</comment>
<evidence type="ECO:0000256" key="6">
    <source>
        <dbReference type="SAM" id="MobiDB-lite"/>
    </source>
</evidence>
<dbReference type="InterPro" id="IPR012435">
    <property type="entry name" value="TMEM144"/>
</dbReference>
<feature type="transmembrane region" description="Helical" evidence="7">
    <location>
        <begin position="396"/>
        <end position="415"/>
    </location>
</feature>
<feature type="transmembrane region" description="Helical" evidence="7">
    <location>
        <begin position="32"/>
        <end position="53"/>
    </location>
</feature>
<evidence type="ECO:0000256" key="1">
    <source>
        <dbReference type="ARBA" id="ARBA00004141"/>
    </source>
</evidence>
<dbReference type="RefSeq" id="XP_055893584.1">
    <property type="nucleotide sequence ID" value="XM_056037609.1"/>
</dbReference>
<organism evidence="8 10">
    <name type="scientific">Biomphalaria glabrata</name>
    <name type="common">Bloodfluke planorb</name>
    <name type="synonym">Freshwater snail</name>
    <dbReference type="NCBI Taxonomy" id="6526"/>
    <lineage>
        <taxon>Eukaryota</taxon>
        <taxon>Metazoa</taxon>
        <taxon>Spiralia</taxon>
        <taxon>Lophotrochozoa</taxon>
        <taxon>Mollusca</taxon>
        <taxon>Gastropoda</taxon>
        <taxon>Heterobranchia</taxon>
        <taxon>Euthyneura</taxon>
        <taxon>Panpulmonata</taxon>
        <taxon>Hygrophila</taxon>
        <taxon>Lymnaeoidea</taxon>
        <taxon>Planorbidae</taxon>
        <taxon>Biomphalaria</taxon>
    </lineage>
</organism>
<evidence type="ECO:0000313" key="9">
    <source>
        <dbReference type="RefSeq" id="XP_055893580.1"/>
    </source>
</evidence>
<evidence type="ECO:0000313" key="8">
    <source>
        <dbReference type="Proteomes" id="UP001165740"/>
    </source>
</evidence>
<dbReference type="AlphaFoldDB" id="A0A9W3B295"/>
<dbReference type="GeneID" id="106067052"/>
<evidence type="ECO:0000256" key="5">
    <source>
        <dbReference type="ARBA" id="ARBA00023136"/>
    </source>
</evidence>
<feature type="transmembrane region" description="Helical" evidence="7">
    <location>
        <begin position="266"/>
        <end position="285"/>
    </location>
</feature>
<dbReference type="PANTHER" id="PTHR16119">
    <property type="entry name" value="TRANSMEMBRANE PROTEIN 144"/>
    <property type="match status" value="1"/>
</dbReference>
<feature type="compositionally biased region" description="Polar residues" evidence="6">
    <location>
        <begin position="202"/>
        <end position="224"/>
    </location>
</feature>
<dbReference type="RefSeq" id="XP_055893588.1">
    <property type="nucleotide sequence ID" value="XM_056037613.1"/>
</dbReference>
<dbReference type="RefSeq" id="XP_055893585.1">
    <property type="nucleotide sequence ID" value="XM_056037610.1"/>
</dbReference>
<dbReference type="RefSeq" id="XP_055893586.1">
    <property type="nucleotide sequence ID" value="XM_056037611.1"/>
</dbReference>
<sequence length="417" mass="45440">MDIFTSVTTDATNFTTHTTVTNTTVGPPEPPYPVFVGYICAFIAVIMYGSNFVPIKKFYTGDGMFFQWILCSGVFVVGIVVQIIRQSSFHPIVMMGGAIWTTGNLCVVPIVKTIGLGLGMSIWGTFGLVTGWASGRFGWFDTTPNEVSKPFMNYFGVGLAFCSILLYVLVKNEVSAKTDMEVIVDVEENTTDEEAPLIKSGGSINSKPPRNSYTTSTNGNSRNGDILVYNSSLQQAKDKLKANKSSGEAADDKIFIENFSPMRKRIIGTVLSVFSGIMYGINFTPSIYVKEHYSGASQNDLDYTFAQFVGIYAASSVYFFLYCAFQKNKPKVYPSVILPGIVSGIMWGIATTCWFIANAELSEAISFPIVSTAPCAIASLFWGVLVFHEVKGVRNILILVLAFCVMATGVILAGLSR</sequence>
<evidence type="ECO:0000256" key="4">
    <source>
        <dbReference type="ARBA" id="ARBA00022989"/>
    </source>
</evidence>
<dbReference type="RefSeq" id="XP_055893582.1">
    <property type="nucleotide sequence ID" value="XM_056037607.1"/>
</dbReference>
<gene>
    <name evidence="9 10 11 12 13 14 15 16" type="primary">LOC106067052</name>
</gene>
<keyword evidence="5 7" id="KW-0472">Membrane</keyword>
<evidence type="ECO:0000256" key="3">
    <source>
        <dbReference type="ARBA" id="ARBA00022692"/>
    </source>
</evidence>
<dbReference type="RefSeq" id="XP_055893580.1">
    <property type="nucleotide sequence ID" value="XM_056037605.1"/>
</dbReference>
<proteinExistence type="inferred from homology"/>
<evidence type="ECO:0000313" key="14">
    <source>
        <dbReference type="RefSeq" id="XP_055893586.1"/>
    </source>
</evidence>
<evidence type="ECO:0000256" key="7">
    <source>
        <dbReference type="SAM" id="Phobius"/>
    </source>
</evidence>
<dbReference type="InterPro" id="IPR010651">
    <property type="entry name" value="Sugar_transport"/>
</dbReference>
<dbReference type="RefSeq" id="XP_055893583.1">
    <property type="nucleotide sequence ID" value="XM_056037608.1"/>
</dbReference>
<evidence type="ECO:0000313" key="16">
    <source>
        <dbReference type="RefSeq" id="XP_055893588.1"/>
    </source>
</evidence>